<evidence type="ECO:0000313" key="2">
    <source>
        <dbReference type="Proteomes" id="UP001177021"/>
    </source>
</evidence>
<keyword evidence="2" id="KW-1185">Reference proteome</keyword>
<reference evidence="1" key="1">
    <citation type="submission" date="2023-10" db="EMBL/GenBank/DDBJ databases">
        <authorList>
            <person name="Rodriguez Cubillos JULIANA M."/>
            <person name="De Vega J."/>
        </authorList>
    </citation>
    <scope>NUCLEOTIDE SEQUENCE</scope>
</reference>
<dbReference type="Proteomes" id="UP001177021">
    <property type="component" value="Unassembled WGS sequence"/>
</dbReference>
<accession>A0ACB0KAY0</accession>
<dbReference type="EMBL" id="CASHSV030000206">
    <property type="protein sequence ID" value="CAJ2653439.1"/>
    <property type="molecule type" value="Genomic_DNA"/>
</dbReference>
<gene>
    <name evidence="1" type="ORF">MILVUS5_LOCUS20787</name>
</gene>
<protein>
    <submittedName>
        <fullName evidence="1">Uncharacterized protein</fullName>
    </submittedName>
</protein>
<proteinExistence type="predicted"/>
<evidence type="ECO:0000313" key="1">
    <source>
        <dbReference type="EMBL" id="CAJ2653439.1"/>
    </source>
</evidence>
<sequence>MTYPYCFEALDRTLQDLMSETSISDKIFGGKVVVFGEIKEFSKWLLKVGEGRISEPNADIKIPKEMLITDIDDPIKGIVDREQREYFSANSVDRSEMHTNILQVFTPELLSSLWTSGLPNHSVKLKVGTPIMLMRNMEQSEGLCNGTRLIVTKMAEQVIEAKVIGGPKHGNVVYIPRLDISPSQSP</sequence>
<comment type="caution">
    <text evidence="1">The sequence shown here is derived from an EMBL/GenBank/DDBJ whole genome shotgun (WGS) entry which is preliminary data.</text>
</comment>
<organism evidence="1 2">
    <name type="scientific">Trifolium pratense</name>
    <name type="common">Red clover</name>
    <dbReference type="NCBI Taxonomy" id="57577"/>
    <lineage>
        <taxon>Eukaryota</taxon>
        <taxon>Viridiplantae</taxon>
        <taxon>Streptophyta</taxon>
        <taxon>Embryophyta</taxon>
        <taxon>Tracheophyta</taxon>
        <taxon>Spermatophyta</taxon>
        <taxon>Magnoliopsida</taxon>
        <taxon>eudicotyledons</taxon>
        <taxon>Gunneridae</taxon>
        <taxon>Pentapetalae</taxon>
        <taxon>rosids</taxon>
        <taxon>fabids</taxon>
        <taxon>Fabales</taxon>
        <taxon>Fabaceae</taxon>
        <taxon>Papilionoideae</taxon>
        <taxon>50 kb inversion clade</taxon>
        <taxon>NPAAA clade</taxon>
        <taxon>Hologalegina</taxon>
        <taxon>IRL clade</taxon>
        <taxon>Trifolieae</taxon>
        <taxon>Trifolium</taxon>
    </lineage>
</organism>
<name>A0ACB0KAY0_TRIPR</name>